<protein>
    <submittedName>
        <fullName evidence="4">Zinc-binding dehydrogenase</fullName>
    </submittedName>
</protein>
<dbReference type="GO" id="GO:0070402">
    <property type="term" value="F:NADPH binding"/>
    <property type="evidence" value="ECO:0007669"/>
    <property type="project" value="TreeGrafter"/>
</dbReference>
<dbReference type="SUPFAM" id="SSF50129">
    <property type="entry name" value="GroES-like"/>
    <property type="match status" value="1"/>
</dbReference>
<evidence type="ECO:0000313" key="5">
    <source>
        <dbReference type="Proteomes" id="UP000562984"/>
    </source>
</evidence>
<reference evidence="4 5" key="1">
    <citation type="submission" date="2020-05" db="EMBL/GenBank/DDBJ databases">
        <title>Nakamurella sp. DB0629 isolated from air conditioner.</title>
        <authorList>
            <person name="Kim D.H."/>
            <person name="Kim D.-U."/>
        </authorList>
    </citation>
    <scope>NUCLEOTIDE SEQUENCE [LARGE SCALE GENOMIC DNA]</scope>
    <source>
        <strain evidence="4 5">DB0629</strain>
    </source>
</reference>
<evidence type="ECO:0000313" key="4">
    <source>
        <dbReference type="EMBL" id="NNG34903.1"/>
    </source>
</evidence>
<dbReference type="PANTHER" id="PTHR48106">
    <property type="entry name" value="QUINONE OXIDOREDUCTASE PIG3-RELATED"/>
    <property type="match status" value="1"/>
</dbReference>
<sequence>MRVVQFTGPAADASNTEIVERADPTPGEGEVLIDVTHAGINFKDILMRRGDRAYVPQWPIVPGIEVVGTVTALGAGTAAELQGQRVAGFLACGGLAEKVCVPADLVTGVPESVDSAVAAAVPTAWATAELLLRHLPSGLAGPDAPSRVLVHSAAGGVGQALAALAPLHGVDELVGVVGSASRVDTAAAWGYPTVLVRDDGWQRKLTGPFDLVLDPLGSKELGADLELAAGGGTVLLFGNAGGAAPAPLPDPAGLMSSNVSIGGFSIATTSTQQPRLVADAMDTVFRAVAAGRVRPEVVLRNGIDQVPATHDALAGGTAPGKYVVAFG</sequence>
<dbReference type="Gene3D" id="3.90.180.10">
    <property type="entry name" value="Medium-chain alcohol dehydrogenases, catalytic domain"/>
    <property type="match status" value="1"/>
</dbReference>
<dbReference type="InterPro" id="IPR011032">
    <property type="entry name" value="GroES-like_sf"/>
</dbReference>
<organism evidence="4 5">
    <name type="scientific">Nakamurella aerolata</name>
    <dbReference type="NCBI Taxonomy" id="1656892"/>
    <lineage>
        <taxon>Bacteria</taxon>
        <taxon>Bacillati</taxon>
        <taxon>Actinomycetota</taxon>
        <taxon>Actinomycetes</taxon>
        <taxon>Nakamurellales</taxon>
        <taxon>Nakamurellaceae</taxon>
        <taxon>Nakamurella</taxon>
    </lineage>
</organism>
<dbReference type="Pfam" id="PF08240">
    <property type="entry name" value="ADH_N"/>
    <property type="match status" value="1"/>
</dbReference>
<keyword evidence="5" id="KW-1185">Reference proteome</keyword>
<proteinExistence type="predicted"/>
<dbReference type="InterPro" id="IPR013154">
    <property type="entry name" value="ADH-like_N"/>
</dbReference>
<evidence type="ECO:0000256" key="2">
    <source>
        <dbReference type="ARBA" id="ARBA00023002"/>
    </source>
</evidence>
<evidence type="ECO:0000259" key="3">
    <source>
        <dbReference type="SMART" id="SM00829"/>
    </source>
</evidence>
<keyword evidence="1" id="KW-0521">NADP</keyword>
<dbReference type="RefSeq" id="WP_171198565.1">
    <property type="nucleotide sequence ID" value="NZ_JABEND010000002.1"/>
</dbReference>
<feature type="domain" description="Enoyl reductase (ER)" evidence="3">
    <location>
        <begin position="11"/>
        <end position="324"/>
    </location>
</feature>
<dbReference type="InterPro" id="IPR036291">
    <property type="entry name" value="NAD(P)-bd_dom_sf"/>
</dbReference>
<gene>
    <name evidence="4" type="ORF">HKD39_04050</name>
</gene>
<dbReference type="Proteomes" id="UP000562984">
    <property type="component" value="Unassembled WGS sequence"/>
</dbReference>
<evidence type="ECO:0000256" key="1">
    <source>
        <dbReference type="ARBA" id="ARBA00022857"/>
    </source>
</evidence>
<comment type="caution">
    <text evidence="4">The sequence shown here is derived from an EMBL/GenBank/DDBJ whole genome shotgun (WGS) entry which is preliminary data.</text>
</comment>
<keyword evidence="2" id="KW-0560">Oxidoreductase</keyword>
<accession>A0A849A665</accession>
<dbReference type="Gene3D" id="3.40.50.720">
    <property type="entry name" value="NAD(P)-binding Rossmann-like Domain"/>
    <property type="match status" value="1"/>
</dbReference>
<dbReference type="InterPro" id="IPR020843">
    <property type="entry name" value="ER"/>
</dbReference>
<dbReference type="SMART" id="SM00829">
    <property type="entry name" value="PKS_ER"/>
    <property type="match status" value="1"/>
</dbReference>
<dbReference type="Pfam" id="PF00107">
    <property type="entry name" value="ADH_zinc_N"/>
    <property type="match status" value="1"/>
</dbReference>
<name>A0A849A665_9ACTN</name>
<dbReference type="SUPFAM" id="SSF51735">
    <property type="entry name" value="NAD(P)-binding Rossmann-fold domains"/>
    <property type="match status" value="1"/>
</dbReference>
<dbReference type="AlphaFoldDB" id="A0A849A665"/>
<dbReference type="InterPro" id="IPR013149">
    <property type="entry name" value="ADH-like_C"/>
</dbReference>
<dbReference type="EMBL" id="JABEND010000002">
    <property type="protein sequence ID" value="NNG34903.1"/>
    <property type="molecule type" value="Genomic_DNA"/>
</dbReference>
<dbReference type="GO" id="GO:0016651">
    <property type="term" value="F:oxidoreductase activity, acting on NAD(P)H"/>
    <property type="evidence" value="ECO:0007669"/>
    <property type="project" value="TreeGrafter"/>
</dbReference>